<feature type="binding site" evidence="7">
    <location>
        <position position="106"/>
    </location>
    <ligand>
        <name>Zn(2+)</name>
        <dbReference type="ChEBI" id="CHEBI:29105"/>
        <label>1</label>
    </ligand>
</feature>
<comment type="cofactor">
    <cofactor evidence="7">
        <name>Zn(2+)</name>
        <dbReference type="ChEBI" id="CHEBI:29105"/>
    </cofactor>
    <text evidence="7">Binds 2 Zn(2+) ions per subunit.</text>
</comment>
<dbReference type="GO" id="GO:0004416">
    <property type="term" value="F:hydroxyacylglutathione hydrolase activity"/>
    <property type="evidence" value="ECO:0007669"/>
    <property type="project" value="UniProtKB-UniRule"/>
</dbReference>
<dbReference type="PANTHER" id="PTHR43705">
    <property type="entry name" value="HYDROXYACYLGLUTATHIONE HYDROLASE"/>
    <property type="match status" value="1"/>
</dbReference>
<dbReference type="InterPro" id="IPR017782">
    <property type="entry name" value="Hydroxyacylglutathione_Hdrlase"/>
</dbReference>
<dbReference type="RefSeq" id="WP_022637608.1">
    <property type="nucleotide sequence ID" value="NZ_ASJR01000026.1"/>
</dbReference>
<dbReference type="SMART" id="SM00849">
    <property type="entry name" value="Lactamase_B"/>
    <property type="match status" value="1"/>
</dbReference>
<feature type="domain" description="Metallo-beta-lactamase" evidence="8">
    <location>
        <begin position="10"/>
        <end position="163"/>
    </location>
</feature>
<dbReference type="EMBL" id="ASJR01000026">
    <property type="protein sequence ID" value="ERP30925.1"/>
    <property type="molecule type" value="Genomic_DNA"/>
</dbReference>
<comment type="pathway">
    <text evidence="2 7">Secondary metabolite metabolism; methylglyoxal degradation; (R)-lactate from methylglyoxal: step 2/2.</text>
</comment>
<evidence type="ECO:0000256" key="6">
    <source>
        <dbReference type="ARBA" id="ARBA00022833"/>
    </source>
</evidence>
<dbReference type="PATRIC" id="fig|1313304.3.peg.2130"/>
<feature type="binding site" evidence="7">
    <location>
        <position position="163"/>
    </location>
    <ligand>
        <name>Zn(2+)</name>
        <dbReference type="ChEBI" id="CHEBI:29105"/>
        <label>2</label>
    </ligand>
</feature>
<evidence type="ECO:0000256" key="7">
    <source>
        <dbReference type="HAMAP-Rule" id="MF_01374"/>
    </source>
</evidence>
<evidence type="ECO:0000256" key="2">
    <source>
        <dbReference type="ARBA" id="ARBA00004963"/>
    </source>
</evidence>
<comment type="similarity">
    <text evidence="3 7">Belongs to the metallo-beta-lactamase superfamily. Glyoxalase II family.</text>
</comment>
<dbReference type="OrthoDB" id="9802248at2"/>
<evidence type="ECO:0000259" key="8">
    <source>
        <dbReference type="SMART" id="SM00849"/>
    </source>
</evidence>
<dbReference type="UniPathway" id="UPA00619">
    <property type="reaction ID" value="UER00676"/>
</dbReference>
<dbReference type="GO" id="GO:0046872">
    <property type="term" value="F:metal ion binding"/>
    <property type="evidence" value="ECO:0007669"/>
    <property type="project" value="UniProtKB-KW"/>
</dbReference>
<evidence type="ECO:0000256" key="4">
    <source>
        <dbReference type="ARBA" id="ARBA00022723"/>
    </source>
</evidence>
<dbReference type="STRING" id="1313304.CALK_2239"/>
<feature type="binding site" evidence="7">
    <location>
        <position position="55"/>
    </location>
    <ligand>
        <name>Zn(2+)</name>
        <dbReference type="ChEBI" id="CHEBI:29105"/>
        <label>2</label>
    </ligand>
</feature>
<dbReference type="InterPro" id="IPR035680">
    <property type="entry name" value="Clx_II_MBL"/>
</dbReference>
<dbReference type="InterPro" id="IPR032282">
    <property type="entry name" value="HAGH_C"/>
</dbReference>
<dbReference type="Pfam" id="PF16123">
    <property type="entry name" value="HAGH_C"/>
    <property type="match status" value="1"/>
</dbReference>
<dbReference type="eggNOG" id="COG0491">
    <property type="taxonomic scope" value="Bacteria"/>
</dbReference>
<dbReference type="AlphaFoldDB" id="U7D951"/>
<accession>U7D951</accession>
<evidence type="ECO:0000313" key="10">
    <source>
        <dbReference type="Proteomes" id="UP000017148"/>
    </source>
</evidence>
<dbReference type="InterPro" id="IPR036866">
    <property type="entry name" value="RibonucZ/Hydroxyglut_hydro"/>
</dbReference>
<dbReference type="NCBIfam" id="TIGR03413">
    <property type="entry name" value="GSH_gloB"/>
    <property type="match status" value="1"/>
</dbReference>
<keyword evidence="5 7" id="KW-0378">Hydrolase</keyword>
<dbReference type="Pfam" id="PF00753">
    <property type="entry name" value="Lactamase_B"/>
    <property type="match status" value="1"/>
</dbReference>
<feature type="binding site" evidence="7">
    <location>
        <position position="125"/>
    </location>
    <ligand>
        <name>Zn(2+)</name>
        <dbReference type="ChEBI" id="CHEBI:29105"/>
        <label>1</label>
    </ligand>
</feature>
<protein>
    <recommendedName>
        <fullName evidence="7">Hydroxyacylglutathione hydrolase</fullName>
        <ecNumber evidence="7">3.1.2.6</ecNumber>
    </recommendedName>
    <alternativeName>
        <fullName evidence="7">Glyoxalase II</fullName>
        <shortName evidence="7">Glx II</shortName>
    </alternativeName>
</protein>
<keyword evidence="4 7" id="KW-0479">Metal-binding</keyword>
<dbReference type="GO" id="GO:0019243">
    <property type="term" value="P:methylglyoxal catabolic process to D-lactate via S-lactoyl-glutathione"/>
    <property type="evidence" value="ECO:0007669"/>
    <property type="project" value="UniProtKB-UniRule"/>
</dbReference>
<comment type="subunit">
    <text evidence="7">Monomer.</text>
</comment>
<evidence type="ECO:0000313" key="9">
    <source>
        <dbReference type="EMBL" id="ERP30925.1"/>
    </source>
</evidence>
<dbReference type="SUPFAM" id="SSF56281">
    <property type="entry name" value="Metallo-hydrolase/oxidoreductase"/>
    <property type="match status" value="1"/>
</dbReference>
<dbReference type="Proteomes" id="UP000017148">
    <property type="component" value="Unassembled WGS sequence"/>
</dbReference>
<reference evidence="9 10" key="1">
    <citation type="journal article" date="2013" name="Environ. Microbiol.">
        <title>Genome analysis of Chitinivibrio alkaliphilus gen. nov., sp. nov., a novel extremely haloalkaliphilic anaerobic chitinolytic bacterium from the candidate phylum Termite Group 3.</title>
        <authorList>
            <person name="Sorokin D.Y."/>
            <person name="Gumerov V.M."/>
            <person name="Rakitin A.L."/>
            <person name="Beletsky A.V."/>
            <person name="Damste J.S."/>
            <person name="Muyzer G."/>
            <person name="Mardanov A.V."/>
            <person name="Ravin N.V."/>
        </authorList>
    </citation>
    <scope>NUCLEOTIDE SEQUENCE [LARGE SCALE GENOMIC DNA]</scope>
    <source>
        <strain evidence="9 10">ACht1</strain>
    </source>
</reference>
<dbReference type="CDD" id="cd07723">
    <property type="entry name" value="hydroxyacylglutathione_hydrolase_MBL-fold"/>
    <property type="match status" value="1"/>
</dbReference>
<name>U7D951_9BACT</name>
<comment type="function">
    <text evidence="7">Thiolesterase that catalyzes the hydrolysis of S-D-lactoyl-glutathione to form glutathione and D-lactic acid.</text>
</comment>
<keyword evidence="6 7" id="KW-0862">Zinc</keyword>
<feature type="binding site" evidence="7">
    <location>
        <position position="51"/>
    </location>
    <ligand>
        <name>Zn(2+)</name>
        <dbReference type="ChEBI" id="CHEBI:29105"/>
        <label>1</label>
    </ligand>
</feature>
<dbReference type="InterPro" id="IPR001279">
    <property type="entry name" value="Metallo-B-lactamas"/>
</dbReference>
<dbReference type="InterPro" id="IPR050110">
    <property type="entry name" value="Glyoxalase_II_hydrolase"/>
</dbReference>
<organism evidence="9 10">
    <name type="scientific">Chitinivibrio alkaliphilus ACht1</name>
    <dbReference type="NCBI Taxonomy" id="1313304"/>
    <lineage>
        <taxon>Bacteria</taxon>
        <taxon>Pseudomonadati</taxon>
        <taxon>Fibrobacterota</taxon>
        <taxon>Chitinivibrionia</taxon>
        <taxon>Chitinivibrionales</taxon>
        <taxon>Chitinivibrionaceae</taxon>
        <taxon>Chitinivibrio</taxon>
    </lineage>
</organism>
<comment type="catalytic activity">
    <reaction evidence="1 7">
        <text>an S-(2-hydroxyacyl)glutathione + H2O = a 2-hydroxy carboxylate + glutathione + H(+)</text>
        <dbReference type="Rhea" id="RHEA:21864"/>
        <dbReference type="ChEBI" id="CHEBI:15377"/>
        <dbReference type="ChEBI" id="CHEBI:15378"/>
        <dbReference type="ChEBI" id="CHEBI:57925"/>
        <dbReference type="ChEBI" id="CHEBI:58896"/>
        <dbReference type="ChEBI" id="CHEBI:71261"/>
        <dbReference type="EC" id="3.1.2.6"/>
    </reaction>
</comment>
<feature type="binding site" evidence="7">
    <location>
        <position position="56"/>
    </location>
    <ligand>
        <name>Zn(2+)</name>
        <dbReference type="ChEBI" id="CHEBI:29105"/>
        <label>2</label>
    </ligand>
</feature>
<dbReference type="PANTHER" id="PTHR43705:SF1">
    <property type="entry name" value="HYDROXYACYLGLUTATHIONE HYDROLASE GLOB"/>
    <property type="match status" value="1"/>
</dbReference>
<keyword evidence="10" id="KW-1185">Reference proteome</keyword>
<feature type="binding site" evidence="7">
    <location>
        <position position="53"/>
    </location>
    <ligand>
        <name>Zn(2+)</name>
        <dbReference type="ChEBI" id="CHEBI:29105"/>
        <label>1</label>
    </ligand>
</feature>
<dbReference type="Gene3D" id="3.60.15.10">
    <property type="entry name" value="Ribonuclease Z/Hydroxyacylglutathione hydrolase-like"/>
    <property type="match status" value="1"/>
</dbReference>
<feature type="binding site" evidence="7">
    <location>
        <position position="125"/>
    </location>
    <ligand>
        <name>Zn(2+)</name>
        <dbReference type="ChEBI" id="CHEBI:29105"/>
        <label>2</label>
    </ligand>
</feature>
<sequence length="241" mass="26949">MIQTIPLLTDNYAYLISHGPHRYLLDPGEAEPILKLLTEDPQDLSGIILTHYHMDHMGGAATLSQRTHAPVYGPAPAPFSWIHPLHDGETLPLGKNELYFLSLPGHTKTSGAYYSSASASLFTGDTLFSGSCGRIFEGTCEEMFHSMERLKAMPEETRVYFGHEYTRKVLPFARTMEPSNKNIVAYEKTLLSCSTPSTIGREKAINPFFRTDSPEIKEHLSLPGASSKEVFCALRRAKDRW</sequence>
<proteinExistence type="inferred from homology"/>
<comment type="caution">
    <text evidence="9">The sequence shown here is derived from an EMBL/GenBank/DDBJ whole genome shotgun (WGS) entry which is preliminary data.</text>
</comment>
<gene>
    <name evidence="7" type="primary">gloB</name>
    <name evidence="9" type="ORF">CALK_2239</name>
</gene>
<evidence type="ECO:0000256" key="5">
    <source>
        <dbReference type="ARBA" id="ARBA00022801"/>
    </source>
</evidence>
<evidence type="ECO:0000256" key="1">
    <source>
        <dbReference type="ARBA" id="ARBA00001623"/>
    </source>
</evidence>
<dbReference type="EC" id="3.1.2.6" evidence="7"/>
<dbReference type="HAMAP" id="MF_01374">
    <property type="entry name" value="Glyoxalase_2"/>
    <property type="match status" value="1"/>
</dbReference>
<evidence type="ECO:0000256" key="3">
    <source>
        <dbReference type="ARBA" id="ARBA00006759"/>
    </source>
</evidence>